<evidence type="ECO:0000256" key="2">
    <source>
        <dbReference type="ARBA" id="ARBA00021975"/>
    </source>
</evidence>
<protein>
    <recommendedName>
        <fullName evidence="2 5">DNA mismatch repair protein MutL</fullName>
    </recommendedName>
</protein>
<dbReference type="SMART" id="SM00853">
    <property type="entry name" value="MutL_C"/>
    <property type="match status" value="1"/>
</dbReference>
<dbReference type="Gene3D" id="3.30.1540.20">
    <property type="entry name" value="MutL, C-terminal domain, dimerisation subdomain"/>
    <property type="match status" value="1"/>
</dbReference>
<evidence type="ECO:0000313" key="10">
    <source>
        <dbReference type="Proteomes" id="UP000094329"/>
    </source>
</evidence>
<dbReference type="NCBIfam" id="NF000949">
    <property type="entry name" value="PRK00095.1-2"/>
    <property type="match status" value="1"/>
</dbReference>
<dbReference type="InterPro" id="IPR014762">
    <property type="entry name" value="DNA_mismatch_repair_CS"/>
</dbReference>
<feature type="domain" description="DNA mismatch repair protein S5" evidence="8">
    <location>
        <begin position="214"/>
        <end position="332"/>
    </location>
</feature>
<dbReference type="Pfam" id="PF01119">
    <property type="entry name" value="DNA_mis_repair"/>
    <property type="match status" value="1"/>
</dbReference>
<dbReference type="SUPFAM" id="SSF118116">
    <property type="entry name" value="DNA mismatch repair protein MutL"/>
    <property type="match status" value="1"/>
</dbReference>
<keyword evidence="3 5" id="KW-0227">DNA damage</keyword>
<dbReference type="InterPro" id="IPR013507">
    <property type="entry name" value="DNA_mismatch_S5_2-like"/>
</dbReference>
<dbReference type="InterPro" id="IPR037198">
    <property type="entry name" value="MutL_C_sf"/>
</dbReference>
<dbReference type="EMBL" id="MDTU01000001">
    <property type="protein sequence ID" value="ODN41683.1"/>
    <property type="molecule type" value="Genomic_DNA"/>
</dbReference>
<dbReference type="SUPFAM" id="SSF54211">
    <property type="entry name" value="Ribosomal protein S5 domain 2-like"/>
    <property type="match status" value="1"/>
</dbReference>
<dbReference type="PROSITE" id="PS00058">
    <property type="entry name" value="DNA_MISMATCH_REPAIR_1"/>
    <property type="match status" value="1"/>
</dbReference>
<gene>
    <name evidence="5" type="primary">mutL</name>
    <name evidence="9" type="ORF">BGC07_00160</name>
</gene>
<dbReference type="Gene3D" id="3.30.230.10">
    <property type="match status" value="1"/>
</dbReference>
<accession>A0ABX2ZYU0</accession>
<dbReference type="HAMAP" id="MF_00149">
    <property type="entry name" value="DNA_mis_repair"/>
    <property type="match status" value="1"/>
</dbReference>
<sequence>MKRIQTLPRHLTNQIAAGEVVERPAAVIKELVENSLDAGATRIEIDIDKGGVQRISLRDDGHGIAKDDLKLALDRHATSKISTIEDLEAVETLGFRGEALASISAVSRFCLQSRTNDEEMGWSIEMEGENDPDLLLKPIAHGLGTSIHVRDLFFNVPARRKFLRAERTEFLHIDETVRKIALSHFPVAFKLSHNGKVIFDLKAAVSLTEQRARVAKLCGQMFVEQSLYINEEINGLCLRGWIAKPTFSRSQADLQYFYVNDRMIRDRALNQAVRQAYQDVLYSGRYPAFVLFLGLDPVEVDVNVHPTKQEVRFSSGRQVFGFIRKVLQEALKKTQPAYETQGQVEQQEQITAISASPSEPVAITKNQAYSLKAASNTGKKPSIRVAAAQPLALKAQAVKEQKGPLQLYAQLLEVNDEKIDEQPELKLAKKQNANMTHAPSKTCENKKGQEKTPPLGFALAQLKGVYILAENDSGLILVDMHAAHERVVYEKLKQAWQEDKLATQALLIPLSLKLSPLEIERLTTCEELFQKLGLAVSVTGFETALIRTIPALLKQEHAEQLVKDVISDVSRFGDSFAIENHLNDILATMACHGAVRANRQLSLPEMNALLRDMEKTDHANQCNHGRPTWTALDMTALDKLFLRGR</sequence>
<dbReference type="InterPro" id="IPR002099">
    <property type="entry name" value="MutL/Mlh/PMS"/>
</dbReference>
<dbReference type="InterPro" id="IPR014790">
    <property type="entry name" value="MutL_C"/>
</dbReference>
<dbReference type="Pfam" id="PF13589">
    <property type="entry name" value="HATPase_c_3"/>
    <property type="match status" value="1"/>
</dbReference>
<evidence type="ECO:0000256" key="4">
    <source>
        <dbReference type="ARBA" id="ARBA00023204"/>
    </source>
</evidence>
<organism evidence="9 10">
    <name type="scientific">Piscirickettsia litoralis</name>
    <dbReference type="NCBI Taxonomy" id="1891921"/>
    <lineage>
        <taxon>Bacteria</taxon>
        <taxon>Pseudomonadati</taxon>
        <taxon>Pseudomonadota</taxon>
        <taxon>Gammaproteobacteria</taxon>
        <taxon>Thiotrichales</taxon>
        <taxon>Piscirickettsiaceae</taxon>
        <taxon>Piscirickettsia</taxon>
    </lineage>
</organism>
<keyword evidence="10" id="KW-1185">Reference proteome</keyword>
<proteinExistence type="inferred from homology"/>
<dbReference type="PANTHER" id="PTHR10073">
    <property type="entry name" value="DNA MISMATCH REPAIR PROTEIN MLH, PMS, MUTL"/>
    <property type="match status" value="1"/>
</dbReference>
<dbReference type="RefSeq" id="WP_069311485.1">
    <property type="nucleotide sequence ID" value="NZ_MDTU01000001.1"/>
</dbReference>
<feature type="domain" description="MutL C-terminal dimerisation" evidence="7">
    <location>
        <begin position="458"/>
        <end position="601"/>
    </location>
</feature>
<evidence type="ECO:0000259" key="8">
    <source>
        <dbReference type="SMART" id="SM01340"/>
    </source>
</evidence>
<dbReference type="InterPro" id="IPR042121">
    <property type="entry name" value="MutL_C_regsub"/>
</dbReference>
<name>A0ABX2ZYU0_9GAMM</name>
<evidence type="ECO:0000313" key="9">
    <source>
        <dbReference type="EMBL" id="ODN41683.1"/>
    </source>
</evidence>
<comment type="function">
    <text evidence="5">This protein is involved in the repair of mismatches in DNA. It is required for dam-dependent methyl-directed DNA mismatch repair. May act as a 'molecular matchmaker', a protein that promotes the formation of a stable complex between two or more DNA-binding proteins in an ATP-dependent manner without itself being part of a final effector complex.</text>
</comment>
<evidence type="ECO:0000256" key="1">
    <source>
        <dbReference type="ARBA" id="ARBA00006082"/>
    </source>
</evidence>
<dbReference type="Proteomes" id="UP000094329">
    <property type="component" value="Unassembled WGS sequence"/>
</dbReference>
<evidence type="ECO:0000256" key="5">
    <source>
        <dbReference type="HAMAP-Rule" id="MF_00149"/>
    </source>
</evidence>
<dbReference type="NCBIfam" id="TIGR00585">
    <property type="entry name" value="mutl"/>
    <property type="match status" value="1"/>
</dbReference>
<dbReference type="Pfam" id="PF08676">
    <property type="entry name" value="MutL_C"/>
    <property type="match status" value="1"/>
</dbReference>
<dbReference type="InterPro" id="IPR036890">
    <property type="entry name" value="HATPase_C_sf"/>
</dbReference>
<evidence type="ECO:0000259" key="7">
    <source>
        <dbReference type="SMART" id="SM00853"/>
    </source>
</evidence>
<dbReference type="InterPro" id="IPR014721">
    <property type="entry name" value="Ribsml_uS5_D2-typ_fold_subgr"/>
</dbReference>
<dbReference type="PANTHER" id="PTHR10073:SF12">
    <property type="entry name" value="DNA MISMATCH REPAIR PROTEIN MLH1"/>
    <property type="match status" value="1"/>
</dbReference>
<dbReference type="SUPFAM" id="SSF55874">
    <property type="entry name" value="ATPase domain of HSP90 chaperone/DNA topoisomerase II/histidine kinase"/>
    <property type="match status" value="1"/>
</dbReference>
<dbReference type="InterPro" id="IPR020667">
    <property type="entry name" value="DNA_mismatch_repair_MutL"/>
</dbReference>
<comment type="similarity">
    <text evidence="1 5">Belongs to the DNA mismatch repair MutL/HexB family.</text>
</comment>
<dbReference type="InterPro" id="IPR042120">
    <property type="entry name" value="MutL_C_dimsub"/>
</dbReference>
<reference evidence="9 10" key="1">
    <citation type="submission" date="2016-08" db="EMBL/GenBank/DDBJ databases">
        <title>Draft genome sequence of Candidatus Piscirickettsia litoralis, from seawater.</title>
        <authorList>
            <person name="Wan X."/>
            <person name="Lee A.J."/>
            <person name="Hou S."/>
            <person name="Donachie S.P."/>
        </authorList>
    </citation>
    <scope>NUCLEOTIDE SEQUENCE [LARGE SCALE GENOMIC DNA]</scope>
    <source>
        <strain evidence="9 10">Y2</strain>
    </source>
</reference>
<evidence type="ECO:0000256" key="3">
    <source>
        <dbReference type="ARBA" id="ARBA00022763"/>
    </source>
</evidence>
<keyword evidence="4 5" id="KW-0234">DNA repair</keyword>
<dbReference type="CDD" id="cd03482">
    <property type="entry name" value="MutL_Trans_MutL"/>
    <property type="match status" value="1"/>
</dbReference>
<dbReference type="CDD" id="cd16926">
    <property type="entry name" value="HATPase_MutL-MLH-PMS-like"/>
    <property type="match status" value="1"/>
</dbReference>
<feature type="region of interest" description="Disordered" evidence="6">
    <location>
        <begin position="431"/>
        <end position="450"/>
    </location>
</feature>
<dbReference type="InterPro" id="IPR020568">
    <property type="entry name" value="Ribosomal_Su5_D2-typ_SF"/>
</dbReference>
<dbReference type="InterPro" id="IPR038973">
    <property type="entry name" value="MutL/Mlh/Pms-like"/>
</dbReference>
<comment type="caution">
    <text evidence="9">The sequence shown here is derived from an EMBL/GenBank/DDBJ whole genome shotgun (WGS) entry which is preliminary data.</text>
</comment>
<dbReference type="Gene3D" id="3.30.565.10">
    <property type="entry name" value="Histidine kinase-like ATPase, C-terminal domain"/>
    <property type="match status" value="1"/>
</dbReference>
<evidence type="ECO:0000256" key="6">
    <source>
        <dbReference type="SAM" id="MobiDB-lite"/>
    </source>
</evidence>
<dbReference type="SMART" id="SM01340">
    <property type="entry name" value="DNA_mis_repair"/>
    <property type="match status" value="1"/>
</dbReference>
<dbReference type="Gene3D" id="3.30.1370.100">
    <property type="entry name" value="MutL, C-terminal domain, regulatory subdomain"/>
    <property type="match status" value="1"/>
</dbReference>